<dbReference type="PANTHER" id="PTHR45986">
    <property type="entry name" value="ZINC FINGER MATRIN-TYPE PROTEIN 2"/>
    <property type="match status" value="1"/>
</dbReference>
<dbReference type="GO" id="GO:0005681">
    <property type="term" value="C:spliceosomal complex"/>
    <property type="evidence" value="ECO:0007669"/>
    <property type="project" value="InterPro"/>
</dbReference>
<evidence type="ECO:0000256" key="4">
    <source>
        <dbReference type="ARBA" id="ARBA00023242"/>
    </source>
</evidence>
<dbReference type="EMBL" id="JAZDWU010000007">
    <property type="protein sequence ID" value="KAK9997543.1"/>
    <property type="molecule type" value="Genomic_DNA"/>
</dbReference>
<organism evidence="6 7">
    <name type="scientific">Lithocarpus litseifolius</name>
    <dbReference type="NCBI Taxonomy" id="425828"/>
    <lineage>
        <taxon>Eukaryota</taxon>
        <taxon>Viridiplantae</taxon>
        <taxon>Streptophyta</taxon>
        <taxon>Embryophyta</taxon>
        <taxon>Tracheophyta</taxon>
        <taxon>Spermatophyta</taxon>
        <taxon>Magnoliopsida</taxon>
        <taxon>eudicotyledons</taxon>
        <taxon>Gunneridae</taxon>
        <taxon>Pentapetalae</taxon>
        <taxon>rosids</taxon>
        <taxon>fabids</taxon>
        <taxon>Fagales</taxon>
        <taxon>Fagaceae</taxon>
        <taxon>Lithocarpus</taxon>
    </lineage>
</organism>
<dbReference type="GO" id="GO:0046540">
    <property type="term" value="C:U4/U6 x U5 tri-snRNP complex"/>
    <property type="evidence" value="ECO:0007669"/>
    <property type="project" value="TreeGrafter"/>
</dbReference>
<keyword evidence="7" id="KW-1185">Reference proteome</keyword>
<keyword evidence="3" id="KW-0862">Zinc</keyword>
<keyword evidence="2" id="KW-0863">Zinc-finger</keyword>
<feature type="region of interest" description="Disordered" evidence="5">
    <location>
        <begin position="166"/>
        <end position="204"/>
    </location>
</feature>
<dbReference type="Proteomes" id="UP001459277">
    <property type="component" value="Unassembled WGS sequence"/>
</dbReference>
<dbReference type="InterPro" id="IPR040107">
    <property type="entry name" value="Snu23"/>
</dbReference>
<sequence length="204" mass="23464">MNPYPHSISCPQRTFEQSIKELSTKKLKELSVKLMKDVQDRIVQMKQKKTQTDSIGKLRILDHKELITTPIEDNIDDDILVVENPPATPKPNVDTDVHASTSVTLTCVLDMRVVGKISSTVKAIQMDQVKDSANYLDHINGKKHQRVLGMSMQIERASVDQAKQRYEVQKNPGSFTEQDLDEGILKQQQEEEERKRQRREKKKK</sequence>
<name>A0AAW2CII4_9ROSI</name>
<evidence type="ECO:0000256" key="2">
    <source>
        <dbReference type="ARBA" id="ARBA00022771"/>
    </source>
</evidence>
<comment type="caution">
    <text evidence="6">The sequence shown here is derived from an EMBL/GenBank/DDBJ whole genome shotgun (WGS) entry which is preliminary data.</text>
</comment>
<evidence type="ECO:0000256" key="5">
    <source>
        <dbReference type="SAM" id="MobiDB-lite"/>
    </source>
</evidence>
<accession>A0AAW2CII4</accession>
<evidence type="ECO:0000313" key="7">
    <source>
        <dbReference type="Proteomes" id="UP001459277"/>
    </source>
</evidence>
<protein>
    <submittedName>
        <fullName evidence="6">Uncharacterized protein</fullName>
    </submittedName>
</protein>
<evidence type="ECO:0000313" key="6">
    <source>
        <dbReference type="EMBL" id="KAK9997543.1"/>
    </source>
</evidence>
<evidence type="ECO:0000256" key="3">
    <source>
        <dbReference type="ARBA" id="ARBA00022833"/>
    </source>
</evidence>
<keyword evidence="1" id="KW-0479">Metal-binding</keyword>
<dbReference type="AlphaFoldDB" id="A0AAW2CII4"/>
<dbReference type="PANTHER" id="PTHR45986:SF1">
    <property type="entry name" value="ZINC FINGER MATRIN-TYPE PROTEIN 2"/>
    <property type="match status" value="1"/>
</dbReference>
<proteinExistence type="predicted"/>
<evidence type="ECO:0000256" key="1">
    <source>
        <dbReference type="ARBA" id="ARBA00022723"/>
    </source>
</evidence>
<dbReference type="GO" id="GO:0008270">
    <property type="term" value="F:zinc ion binding"/>
    <property type="evidence" value="ECO:0007669"/>
    <property type="project" value="UniProtKB-KW"/>
</dbReference>
<gene>
    <name evidence="6" type="ORF">SO802_022229</name>
</gene>
<reference evidence="6 7" key="1">
    <citation type="submission" date="2024-01" db="EMBL/GenBank/DDBJ databases">
        <title>A telomere-to-telomere, gap-free genome of sweet tea (Lithocarpus litseifolius).</title>
        <authorList>
            <person name="Zhou J."/>
        </authorList>
    </citation>
    <scope>NUCLEOTIDE SEQUENCE [LARGE SCALE GENOMIC DNA]</scope>
    <source>
        <strain evidence="6">Zhou-2022a</strain>
        <tissue evidence="6">Leaf</tissue>
    </source>
</reference>
<keyword evidence="4" id="KW-0539">Nucleus</keyword>
<dbReference type="GO" id="GO:0000398">
    <property type="term" value="P:mRNA splicing, via spliceosome"/>
    <property type="evidence" value="ECO:0007669"/>
    <property type="project" value="InterPro"/>
</dbReference>